<evidence type="ECO:0000313" key="2">
    <source>
        <dbReference type="Proteomes" id="UP000199158"/>
    </source>
</evidence>
<dbReference type="Proteomes" id="UP000199158">
    <property type="component" value="Unassembled WGS sequence"/>
</dbReference>
<name>A0A1H7Z4B8_9FIRM</name>
<evidence type="ECO:0000313" key="1">
    <source>
        <dbReference type="EMBL" id="SEM53031.1"/>
    </source>
</evidence>
<dbReference type="AlphaFoldDB" id="A0A1H7Z4B8"/>
<reference evidence="1 2" key="1">
    <citation type="submission" date="2016-10" db="EMBL/GenBank/DDBJ databases">
        <authorList>
            <person name="de Groot N.N."/>
        </authorList>
    </citation>
    <scope>NUCLEOTIDE SEQUENCE [LARGE SCALE GENOMIC DNA]</scope>
    <source>
        <strain evidence="1 2">CGMCC 1.5070</strain>
    </source>
</reference>
<accession>A0A1H7Z4B8</accession>
<proteinExistence type="predicted"/>
<protein>
    <submittedName>
        <fullName evidence="1">Uncharacterized protein</fullName>
    </submittedName>
</protein>
<dbReference type="STRING" id="474960.SAMN05216180_0423"/>
<organism evidence="1 2">
    <name type="scientific">Hydrogenoanaerobacterium saccharovorans</name>
    <dbReference type="NCBI Taxonomy" id="474960"/>
    <lineage>
        <taxon>Bacteria</taxon>
        <taxon>Bacillati</taxon>
        <taxon>Bacillota</taxon>
        <taxon>Clostridia</taxon>
        <taxon>Eubacteriales</taxon>
        <taxon>Oscillospiraceae</taxon>
        <taxon>Hydrogenoanaerobacterium</taxon>
    </lineage>
</organism>
<keyword evidence="2" id="KW-1185">Reference proteome</keyword>
<dbReference type="EMBL" id="FOCG01000001">
    <property type="protein sequence ID" value="SEM53031.1"/>
    <property type="molecule type" value="Genomic_DNA"/>
</dbReference>
<sequence length="136" mass="15188">MTFQHDSMNILPDMNHYGEYFVTNEQYIRKYRYANAFHPFHGFSMMSCGHHLAEEHTSAIYIVGTHEPGVVRGMGLKIRSTFEEALADAKKKLVGESPNILALPQTFTTAAVHLCMKNPLENSHARDSAPAHPCGG</sequence>
<gene>
    <name evidence="1" type="ORF">SAMN05216180_0423</name>
</gene>